<evidence type="ECO:0000256" key="2">
    <source>
        <dbReference type="ARBA" id="ARBA00022884"/>
    </source>
</evidence>
<evidence type="ECO:0000313" key="7">
    <source>
        <dbReference type="Proteomes" id="UP000028781"/>
    </source>
</evidence>
<dbReference type="Proteomes" id="UP000028781">
    <property type="component" value="Chromosome"/>
</dbReference>
<keyword evidence="7" id="KW-1185">Reference proteome</keyword>
<feature type="binding site" evidence="5">
    <location>
        <position position="42"/>
    </location>
    <ligand>
        <name>Zn(2+)</name>
        <dbReference type="ChEBI" id="CHEBI:29105"/>
    </ligand>
</feature>
<dbReference type="GO" id="GO:0070180">
    <property type="term" value="F:large ribosomal subunit rRNA binding"/>
    <property type="evidence" value="ECO:0007669"/>
    <property type="project" value="UniProtKB-UniRule"/>
</dbReference>
<dbReference type="HAMAP" id="MF_00327">
    <property type="entry name" value="Ribosomal_eL43"/>
    <property type="match status" value="1"/>
</dbReference>
<dbReference type="PANTHER" id="PTHR48129:SF1">
    <property type="entry name" value="LARGE RIBOSOMAL SUBUNIT PROTEIN EL43"/>
    <property type="match status" value="1"/>
</dbReference>
<dbReference type="SMR" id="A0A076LJC5"/>
<evidence type="ECO:0000256" key="4">
    <source>
        <dbReference type="ARBA" id="ARBA00023274"/>
    </source>
</evidence>
<dbReference type="EMBL" id="CP009149">
    <property type="protein sequence ID" value="AIJ05664.1"/>
    <property type="molecule type" value="Genomic_DNA"/>
</dbReference>
<dbReference type="PANTHER" id="PTHR48129">
    <property type="entry name" value="60S RIBOSOMAL PROTEIN L37A"/>
    <property type="match status" value="1"/>
</dbReference>
<keyword evidence="5" id="KW-0862">Zinc</keyword>
<evidence type="ECO:0000313" key="6">
    <source>
        <dbReference type="EMBL" id="AIJ05664.1"/>
    </source>
</evidence>
<keyword evidence="4 5" id="KW-0687">Ribonucleoprotein</keyword>
<evidence type="ECO:0000256" key="5">
    <source>
        <dbReference type="HAMAP-Rule" id="MF_00327"/>
    </source>
</evidence>
<comment type="cofactor">
    <cofactor evidence="5">
        <name>Zn(2+)</name>
        <dbReference type="ChEBI" id="CHEBI:29105"/>
    </cofactor>
    <text evidence="5">Binds 1 zinc ion per subunit.</text>
</comment>
<dbReference type="GO" id="GO:0006412">
    <property type="term" value="P:translation"/>
    <property type="evidence" value="ECO:0007669"/>
    <property type="project" value="UniProtKB-UniRule"/>
</dbReference>
<keyword evidence="3 5" id="KW-0689">Ribosomal protein</keyword>
<organism evidence="6 7">
    <name type="scientific">Methanocaldococcus bathoardescens</name>
    <dbReference type="NCBI Taxonomy" id="1301915"/>
    <lineage>
        <taxon>Archaea</taxon>
        <taxon>Methanobacteriati</taxon>
        <taxon>Methanobacteriota</taxon>
        <taxon>Methanomada group</taxon>
        <taxon>Methanococci</taxon>
        <taxon>Methanococcales</taxon>
        <taxon>Methanocaldococcaceae</taxon>
        <taxon>Methanocaldococcus</taxon>
    </lineage>
</organism>
<keyword evidence="1 5" id="KW-0863">Zinc-finger</keyword>
<comment type="similarity">
    <text evidence="5">Belongs to the eukaryotic ribosomal protein eL43 family. Putative zinc-binding subfamily.</text>
</comment>
<dbReference type="GO" id="GO:0005840">
    <property type="term" value="C:ribosome"/>
    <property type="evidence" value="ECO:0007669"/>
    <property type="project" value="UniProtKB-KW"/>
</dbReference>
<dbReference type="InterPro" id="IPR011332">
    <property type="entry name" value="Ribosomal_zn-bd"/>
</dbReference>
<dbReference type="OrthoDB" id="372011at2157"/>
<keyword evidence="5" id="KW-0699">rRNA-binding</keyword>
<dbReference type="NCBIfam" id="NF003058">
    <property type="entry name" value="PRK03976.1"/>
    <property type="match status" value="1"/>
</dbReference>
<dbReference type="RefSeq" id="WP_010870097.1">
    <property type="nucleotide sequence ID" value="NZ_CP009149.1"/>
</dbReference>
<dbReference type="NCBIfam" id="TIGR00280">
    <property type="entry name" value="eL43_euk_arch"/>
    <property type="match status" value="1"/>
</dbReference>
<proteinExistence type="inferred from homology"/>
<dbReference type="STRING" id="1301915.JH146_0818"/>
<dbReference type="GO" id="GO:0008270">
    <property type="term" value="F:zinc ion binding"/>
    <property type="evidence" value="ECO:0007669"/>
    <property type="project" value="UniProtKB-UniRule"/>
</dbReference>
<feature type="binding site" evidence="5">
    <location>
        <position position="60"/>
    </location>
    <ligand>
        <name>Zn(2+)</name>
        <dbReference type="ChEBI" id="CHEBI:29105"/>
    </ligand>
</feature>
<dbReference type="GO" id="GO:1990904">
    <property type="term" value="C:ribonucleoprotein complex"/>
    <property type="evidence" value="ECO:0007669"/>
    <property type="project" value="UniProtKB-KW"/>
</dbReference>
<comment type="function">
    <text evidence="5">Binds to the 23S rRNA.</text>
</comment>
<reference evidence="6 7" key="1">
    <citation type="journal article" date="2015" name="Int. J. Syst. Evol. Microbiol.">
        <title>M ethanocaldococcus bathoardescens sp. nov., a hyperthermophilic methanogen isolated from a volcanically active deep-sea hydrothermal vent.</title>
        <authorList>
            <person name="Stewart L.C."/>
            <person name="Jung J.H."/>
            <person name="Kim Y.T."/>
            <person name="Kwon S.W."/>
            <person name="Park C.S."/>
            <person name="Holden J.F."/>
        </authorList>
    </citation>
    <scope>NUCLEOTIDE SEQUENCE [LARGE SCALE GENOMIC DNA]</scope>
    <source>
        <strain evidence="6 7">JH146</strain>
    </source>
</reference>
<dbReference type="InterPro" id="IPR002674">
    <property type="entry name" value="Ribosomal_eL43"/>
</dbReference>
<feature type="binding site" evidence="5">
    <location>
        <position position="57"/>
    </location>
    <ligand>
        <name>Zn(2+)</name>
        <dbReference type="ChEBI" id="CHEBI:29105"/>
    </ligand>
</feature>
<keyword evidence="5" id="KW-0479">Metal-binding</keyword>
<evidence type="ECO:0000256" key="3">
    <source>
        <dbReference type="ARBA" id="ARBA00022980"/>
    </source>
</evidence>
<protein>
    <recommendedName>
        <fullName evidence="5">Large ribosomal subunit protein eL43</fullName>
    </recommendedName>
</protein>
<sequence length="92" mass="10183">MFSHTKKVGPTGRFGPRYGLKIRVRVRDVEIKAKKKYKCPVCGFPKLKRASTSIWVCGKCGAKIAGGAYTPETGAGKAVMKAIRRIVERKEE</sequence>
<comment type="subunit">
    <text evidence="5">Part of the 50S ribosomal subunit.</text>
</comment>
<name>A0A076LJC5_9EURY</name>
<dbReference type="GO" id="GO:0003735">
    <property type="term" value="F:structural constituent of ribosome"/>
    <property type="evidence" value="ECO:0007669"/>
    <property type="project" value="InterPro"/>
</dbReference>
<dbReference type="GeneID" id="24891425"/>
<accession>A0A076LJC5</accession>
<dbReference type="SUPFAM" id="SSF57829">
    <property type="entry name" value="Zn-binding ribosomal proteins"/>
    <property type="match status" value="1"/>
</dbReference>
<dbReference type="InterPro" id="IPR050522">
    <property type="entry name" value="Ribosomal_protein_eL43"/>
</dbReference>
<dbReference type="InterPro" id="IPR011331">
    <property type="entry name" value="Ribosomal_eL37/eL43"/>
</dbReference>
<evidence type="ECO:0000256" key="1">
    <source>
        <dbReference type="ARBA" id="ARBA00022771"/>
    </source>
</evidence>
<feature type="binding site" evidence="5">
    <location>
        <position position="39"/>
    </location>
    <ligand>
        <name>Zn(2+)</name>
        <dbReference type="ChEBI" id="CHEBI:29105"/>
    </ligand>
</feature>
<gene>
    <name evidence="5" type="primary">rpl37ae</name>
    <name evidence="6" type="ORF">JH146_0818</name>
</gene>
<dbReference type="Pfam" id="PF01780">
    <property type="entry name" value="Ribosomal_L37ae"/>
    <property type="match status" value="1"/>
</dbReference>
<dbReference type="Gene3D" id="2.20.25.30">
    <property type="match status" value="1"/>
</dbReference>
<dbReference type="AlphaFoldDB" id="A0A076LJC5"/>
<keyword evidence="2 5" id="KW-0694">RNA-binding</keyword>
<feature type="zinc finger region" description="C4-type" evidence="5">
    <location>
        <begin position="39"/>
        <end position="60"/>
    </location>
</feature>
<dbReference type="KEGG" id="mjh:JH146_0818"/>
<dbReference type="HOGENOM" id="CLU_141199_2_0_2"/>